<dbReference type="AlphaFoldDB" id="H0DZY1"/>
<sequence>MPTRRARPIALVLAALAAATAGPAVAATGRPGDQPDPRIADGSAQRALDAARASWRAYGVRHYRMRVRQQCFCPLQYTTPRTITVRRGKPVGRVAEHLRSLATVPRLFARIQEAIDADVVRLDVDYGRHGVPRSFYVDRSLMIADEERGVGVDRFTRLRGR</sequence>
<evidence type="ECO:0000256" key="1">
    <source>
        <dbReference type="SAM" id="SignalP"/>
    </source>
</evidence>
<keyword evidence="1" id="KW-0732">Signal</keyword>
<gene>
    <name evidence="2" type="ORF">PAI11_00860</name>
</gene>
<proteinExistence type="predicted"/>
<reference evidence="2 3" key="1">
    <citation type="journal article" date="2013" name="Biodegradation">
        <title>Quantitative proteomic analysis of ibuprofen-degrading Patulibacter sp. strain I11.</title>
        <authorList>
            <person name="Almeida B."/>
            <person name="Kjeldal H."/>
            <person name="Lolas I."/>
            <person name="Knudsen A.D."/>
            <person name="Carvalho G."/>
            <person name="Nielsen K.L."/>
            <person name="Barreto Crespo M.T."/>
            <person name="Stensballe A."/>
            <person name="Nielsen J.L."/>
        </authorList>
    </citation>
    <scope>NUCLEOTIDE SEQUENCE [LARGE SCALE GENOMIC DNA]</scope>
    <source>
        <strain evidence="2 3">I11</strain>
    </source>
</reference>
<comment type="caution">
    <text evidence="2">The sequence shown here is derived from an EMBL/GenBank/DDBJ whole genome shotgun (WGS) entry which is preliminary data.</text>
</comment>
<protein>
    <submittedName>
        <fullName evidence="2">Uncharacterized protein</fullName>
    </submittedName>
</protein>
<accession>H0DZY1</accession>
<feature type="signal peptide" evidence="1">
    <location>
        <begin position="1"/>
        <end position="26"/>
    </location>
</feature>
<dbReference type="Proteomes" id="UP000005143">
    <property type="component" value="Unassembled WGS sequence"/>
</dbReference>
<feature type="chain" id="PRO_5003531468" evidence="1">
    <location>
        <begin position="27"/>
        <end position="161"/>
    </location>
</feature>
<organism evidence="2 3">
    <name type="scientific">Patulibacter medicamentivorans</name>
    <dbReference type="NCBI Taxonomy" id="1097667"/>
    <lineage>
        <taxon>Bacteria</taxon>
        <taxon>Bacillati</taxon>
        <taxon>Actinomycetota</taxon>
        <taxon>Thermoleophilia</taxon>
        <taxon>Solirubrobacterales</taxon>
        <taxon>Patulibacteraceae</taxon>
        <taxon>Patulibacter</taxon>
    </lineage>
</organism>
<name>H0DZY1_9ACTN</name>
<dbReference type="OrthoDB" id="3784471at2"/>
<dbReference type="EMBL" id="AGUD01000003">
    <property type="protein sequence ID" value="EHN13085.1"/>
    <property type="molecule type" value="Genomic_DNA"/>
</dbReference>
<dbReference type="Pfam" id="PF19671">
    <property type="entry name" value="DUF6174"/>
    <property type="match status" value="1"/>
</dbReference>
<dbReference type="RefSeq" id="WP_007569681.1">
    <property type="nucleotide sequence ID" value="NZ_AGUD01000003.1"/>
</dbReference>
<keyword evidence="3" id="KW-1185">Reference proteome</keyword>
<dbReference type="InterPro" id="IPR046172">
    <property type="entry name" value="DUF6174"/>
</dbReference>
<evidence type="ECO:0000313" key="3">
    <source>
        <dbReference type="Proteomes" id="UP000005143"/>
    </source>
</evidence>
<evidence type="ECO:0000313" key="2">
    <source>
        <dbReference type="EMBL" id="EHN13085.1"/>
    </source>
</evidence>